<protein>
    <submittedName>
        <fullName evidence="2">Uncharacterized protein</fullName>
    </submittedName>
</protein>
<dbReference type="Proteomes" id="UP000032180">
    <property type="component" value="Chromosome 2"/>
</dbReference>
<dbReference type="EnsemblPlants" id="LPERR02G08080.1">
    <property type="protein sequence ID" value="LPERR02G08080.1"/>
    <property type="gene ID" value="LPERR02G08080"/>
</dbReference>
<feature type="compositionally biased region" description="Basic residues" evidence="1">
    <location>
        <begin position="1"/>
        <end position="10"/>
    </location>
</feature>
<accession>A0A0D9VDZ7</accession>
<dbReference type="HOGENOM" id="CLU_1951895_0_0_1"/>
<feature type="compositionally biased region" description="Polar residues" evidence="1">
    <location>
        <begin position="13"/>
        <end position="27"/>
    </location>
</feature>
<sequence length="129" mass="14177">MGSPRPKRKREQSNNLDSSEGLSNSLLSDAESRRTGEGDVEVVSKALTDIVVKSPEAICTFVDRLSPIVVVRAIDWDDLESNKLSKMAGGQCRWSEPEIHCFLECCLEKIAARNITGSSLQNPVVPQPH</sequence>
<evidence type="ECO:0000313" key="2">
    <source>
        <dbReference type="EnsemblPlants" id="LPERR02G08080.1"/>
    </source>
</evidence>
<organism evidence="2 3">
    <name type="scientific">Leersia perrieri</name>
    <dbReference type="NCBI Taxonomy" id="77586"/>
    <lineage>
        <taxon>Eukaryota</taxon>
        <taxon>Viridiplantae</taxon>
        <taxon>Streptophyta</taxon>
        <taxon>Embryophyta</taxon>
        <taxon>Tracheophyta</taxon>
        <taxon>Spermatophyta</taxon>
        <taxon>Magnoliopsida</taxon>
        <taxon>Liliopsida</taxon>
        <taxon>Poales</taxon>
        <taxon>Poaceae</taxon>
        <taxon>BOP clade</taxon>
        <taxon>Oryzoideae</taxon>
        <taxon>Oryzeae</taxon>
        <taxon>Oryzinae</taxon>
        <taxon>Leersia</taxon>
    </lineage>
</organism>
<name>A0A0D9VDZ7_9ORYZ</name>
<keyword evidence="3" id="KW-1185">Reference proteome</keyword>
<proteinExistence type="predicted"/>
<evidence type="ECO:0000313" key="3">
    <source>
        <dbReference type="Proteomes" id="UP000032180"/>
    </source>
</evidence>
<evidence type="ECO:0000256" key="1">
    <source>
        <dbReference type="SAM" id="MobiDB-lite"/>
    </source>
</evidence>
<reference evidence="3" key="2">
    <citation type="submission" date="2013-12" db="EMBL/GenBank/DDBJ databases">
        <authorList>
            <person name="Yu Y."/>
            <person name="Lee S."/>
            <person name="de Baynast K."/>
            <person name="Wissotski M."/>
            <person name="Liu L."/>
            <person name="Talag J."/>
            <person name="Goicoechea J."/>
            <person name="Angelova A."/>
            <person name="Jetty R."/>
            <person name="Kudrna D."/>
            <person name="Golser W."/>
            <person name="Rivera L."/>
            <person name="Zhang J."/>
            <person name="Wing R."/>
        </authorList>
    </citation>
    <scope>NUCLEOTIDE SEQUENCE</scope>
</reference>
<dbReference type="AlphaFoldDB" id="A0A0D9VDZ7"/>
<dbReference type="Gramene" id="LPERR02G08080.1">
    <property type="protein sequence ID" value="LPERR02G08080.1"/>
    <property type="gene ID" value="LPERR02G08080"/>
</dbReference>
<feature type="region of interest" description="Disordered" evidence="1">
    <location>
        <begin position="1"/>
        <end position="39"/>
    </location>
</feature>
<reference evidence="2" key="3">
    <citation type="submission" date="2015-04" db="UniProtKB">
        <authorList>
            <consortium name="EnsemblPlants"/>
        </authorList>
    </citation>
    <scope>IDENTIFICATION</scope>
</reference>
<reference evidence="2 3" key="1">
    <citation type="submission" date="2012-08" db="EMBL/GenBank/DDBJ databases">
        <title>Oryza genome evolution.</title>
        <authorList>
            <person name="Wing R.A."/>
        </authorList>
    </citation>
    <scope>NUCLEOTIDE SEQUENCE</scope>
</reference>